<name>A0A417Z1W3_9MICO</name>
<dbReference type="Proteomes" id="UP000285376">
    <property type="component" value="Unassembled WGS sequence"/>
</dbReference>
<gene>
    <name evidence="2" type="ORF">D1832_11890</name>
</gene>
<feature type="transmembrane region" description="Helical" evidence="1">
    <location>
        <begin position="84"/>
        <end position="105"/>
    </location>
</feature>
<dbReference type="AlphaFoldDB" id="A0A417Z1W3"/>
<keyword evidence="1" id="KW-1133">Transmembrane helix</keyword>
<sequence>MRAIGQDGDVTHSSDAQLRAQLFASGVPMFVRPKDRLRGLSGRCAAPLLTVLVVLVALGHLVGVAEGLGSTPVEQVAGSTQADILVTMSVLVLSPVWLAVFAWVLRRRREGGLASAYPPWRWWHSWGPTSCTVSPGWLPSANGSSS</sequence>
<evidence type="ECO:0000256" key="1">
    <source>
        <dbReference type="SAM" id="Phobius"/>
    </source>
</evidence>
<comment type="caution">
    <text evidence="2">The sequence shown here is derived from an EMBL/GenBank/DDBJ whole genome shotgun (WGS) entry which is preliminary data.</text>
</comment>
<evidence type="ECO:0000313" key="2">
    <source>
        <dbReference type="EMBL" id="RHW44569.1"/>
    </source>
</evidence>
<organism evidence="2 3">
    <name type="scientific">Dermacoccus abyssi</name>
    <dbReference type="NCBI Taxonomy" id="322596"/>
    <lineage>
        <taxon>Bacteria</taxon>
        <taxon>Bacillati</taxon>
        <taxon>Actinomycetota</taxon>
        <taxon>Actinomycetes</taxon>
        <taxon>Micrococcales</taxon>
        <taxon>Dermacoccaceae</taxon>
        <taxon>Dermacoccus</taxon>
    </lineage>
</organism>
<reference evidence="2 3" key="1">
    <citation type="submission" date="2018-08" db="EMBL/GenBank/DDBJ databases">
        <title>Whole genome sequence analysis of Dermacoccus abyssi bacteria isolated from Deep Mariana trench Micromonospora spp reveals genes involved in the environmental adaptation and production of secondary metabolites.</title>
        <authorList>
            <person name="Abdel-Mageed W.M."/>
            <person name="Lehri B."/>
            <person name="Nouioui I."/>
            <person name="Goodfellow I."/>
            <person name="Jaspars M."/>
            <person name="Karlyshev A."/>
        </authorList>
    </citation>
    <scope>NUCLEOTIDE SEQUENCE [LARGE SCALE GENOMIC DNA]</scope>
    <source>
        <strain evidence="2 3">MT1.1</strain>
    </source>
</reference>
<protein>
    <submittedName>
        <fullName evidence="2">Uncharacterized protein</fullName>
    </submittedName>
</protein>
<keyword evidence="1" id="KW-0812">Transmembrane</keyword>
<evidence type="ECO:0000313" key="3">
    <source>
        <dbReference type="Proteomes" id="UP000285376"/>
    </source>
</evidence>
<accession>A0A417Z1W3</accession>
<feature type="transmembrane region" description="Helical" evidence="1">
    <location>
        <begin position="44"/>
        <end position="64"/>
    </location>
</feature>
<dbReference type="EMBL" id="QWLM01000015">
    <property type="protein sequence ID" value="RHW44569.1"/>
    <property type="molecule type" value="Genomic_DNA"/>
</dbReference>
<proteinExistence type="predicted"/>
<keyword evidence="1" id="KW-0472">Membrane</keyword>